<reference evidence="16" key="1">
    <citation type="journal article" date="2022" name="Front. Genet.">
        <title>Chromosome-Scale Assembly of the Dendrobium nobile Genome Provides Insights Into the Molecular Mechanism of the Biosynthesis of the Medicinal Active Ingredient of Dendrobium.</title>
        <authorList>
            <person name="Xu Q."/>
            <person name="Niu S.-C."/>
            <person name="Li K.-L."/>
            <person name="Zheng P.-J."/>
            <person name="Zhang X.-J."/>
            <person name="Jia Y."/>
            <person name="Liu Y."/>
            <person name="Niu Y.-X."/>
            <person name="Yu L.-H."/>
            <person name="Chen D.-F."/>
            <person name="Zhang G.-Q."/>
        </authorList>
    </citation>
    <scope>NUCLEOTIDE SEQUENCE</scope>
    <source>
        <tissue evidence="16">Leaf</tissue>
    </source>
</reference>
<feature type="domain" description="Peptidase M50" evidence="15">
    <location>
        <begin position="327"/>
        <end position="488"/>
    </location>
</feature>
<dbReference type="InterPro" id="IPR044838">
    <property type="entry name" value="EGY1-like"/>
</dbReference>
<comment type="caution">
    <text evidence="16">The sequence shown here is derived from an EMBL/GenBank/DDBJ whole genome shotgun (WGS) entry which is preliminary data.</text>
</comment>
<keyword evidence="3" id="KW-0150">Chloroplast</keyword>
<evidence type="ECO:0000256" key="8">
    <source>
        <dbReference type="ARBA" id="ARBA00022946"/>
    </source>
</evidence>
<evidence type="ECO:0000256" key="5">
    <source>
        <dbReference type="ARBA" id="ARBA00022670"/>
    </source>
</evidence>
<gene>
    <name evidence="16" type="ORF">KFK09_009666</name>
</gene>
<evidence type="ECO:0000256" key="13">
    <source>
        <dbReference type="SAM" id="MobiDB-lite"/>
    </source>
</evidence>
<evidence type="ECO:0000256" key="14">
    <source>
        <dbReference type="SAM" id="Phobius"/>
    </source>
</evidence>
<dbReference type="GO" id="GO:0031969">
    <property type="term" value="C:chloroplast membrane"/>
    <property type="evidence" value="ECO:0007669"/>
    <property type="project" value="UniProtKB-SubCell"/>
</dbReference>
<dbReference type="Pfam" id="PF02163">
    <property type="entry name" value="Peptidase_M50"/>
    <property type="match status" value="1"/>
</dbReference>
<dbReference type="AlphaFoldDB" id="A0A8T3BHS1"/>
<dbReference type="InterPro" id="IPR008915">
    <property type="entry name" value="Peptidase_M50"/>
</dbReference>
<keyword evidence="5" id="KW-0645">Protease</keyword>
<evidence type="ECO:0000256" key="10">
    <source>
        <dbReference type="ARBA" id="ARBA00023049"/>
    </source>
</evidence>
<comment type="function">
    <text evidence="12">Probable membrane-associated metalloprotease that may be involved in chloroplast development.</text>
</comment>
<comment type="subcellular location">
    <subcellularLocation>
        <location evidence="1">Plastid</location>
        <location evidence="1">Chloroplast membrane</location>
        <topology evidence="1">Multi-pass membrane protein</topology>
    </subcellularLocation>
</comment>
<evidence type="ECO:0000259" key="15">
    <source>
        <dbReference type="Pfam" id="PF02163"/>
    </source>
</evidence>
<accession>A0A8T3BHS1</accession>
<keyword evidence="10" id="KW-0482">Metalloprotease</keyword>
<dbReference type="GO" id="GO:0008237">
    <property type="term" value="F:metallopeptidase activity"/>
    <property type="evidence" value="ECO:0007669"/>
    <property type="project" value="UniProtKB-KW"/>
</dbReference>
<feature type="transmembrane region" description="Helical" evidence="14">
    <location>
        <begin position="536"/>
        <end position="556"/>
    </location>
</feature>
<evidence type="ECO:0000256" key="2">
    <source>
        <dbReference type="ARBA" id="ARBA00007931"/>
    </source>
</evidence>
<dbReference type="PANTHER" id="PTHR31412">
    <property type="entry name" value="ZINC METALLOPROTEASE EGY1"/>
    <property type="match status" value="1"/>
</dbReference>
<keyword evidence="17" id="KW-1185">Reference proteome</keyword>
<dbReference type="Proteomes" id="UP000829196">
    <property type="component" value="Unassembled WGS sequence"/>
</dbReference>
<keyword evidence="9 14" id="KW-1133">Transmembrane helix</keyword>
<keyword evidence="8" id="KW-0809">Transit peptide</keyword>
<feature type="transmembrane region" description="Helical" evidence="14">
    <location>
        <begin position="489"/>
        <end position="516"/>
    </location>
</feature>
<evidence type="ECO:0000256" key="6">
    <source>
        <dbReference type="ARBA" id="ARBA00022692"/>
    </source>
</evidence>
<keyword evidence="6 14" id="KW-0812">Transmembrane</keyword>
<feature type="transmembrane region" description="Helical" evidence="14">
    <location>
        <begin position="384"/>
        <end position="406"/>
    </location>
</feature>
<proteinExistence type="inferred from homology"/>
<evidence type="ECO:0000256" key="3">
    <source>
        <dbReference type="ARBA" id="ARBA00022528"/>
    </source>
</evidence>
<dbReference type="CDD" id="cd06160">
    <property type="entry name" value="S2P-M50_like_2"/>
    <property type="match status" value="1"/>
</dbReference>
<dbReference type="EMBL" id="JAGYWB010000008">
    <property type="protein sequence ID" value="KAI0513637.1"/>
    <property type="molecule type" value="Genomic_DNA"/>
</dbReference>
<dbReference type="OrthoDB" id="5738at2759"/>
<sequence length="567" mass="62157">MLSEPFILPRQKFVPIFRSSRIMSSPAATLHWDHSRMLPWNVHHRSFRRTLFFSASSSSQLSWSWSCFSKKVQLQLMLVRSCRPCVPCRATMKTEPESDDAEERELSENGTSPSAVDGLVENSGDLNFKSTSDLEKHEPDSMELLDLKDSINNIDGNLAGEVNIQEKDEDMDVASGSPLPGMKNIGESIRISKATIDILKDQVFGFDTFFVTNQEPYEGGVLFRGNLRGKAAKSYEKITKRMQDKFGDQYKFFLLIDPEDDKPVAVVVPKQTFQVEATAVPEWFAASAFGLVTIFTLLLQNVPALQSNLLSMFDNLELLKDGLPGSLVTALILGSHEAGHILVAKDIGVKLGVPYFVPSWQIGSFGAITRIVSIVANREDLLKLAAAGPLAGFLLGLIFLLLGLILPPADGIGIIVDPAVFHQSFLAGGIAKLVLGDALREGTPLSVNPLVLWSWAGLLINGINMIPTGEVDGGRISFALWGRKVSTRLSGITLALLGISSLFSDVSFYWTVLVFFLQRGPIAPLHEEITEPGEKYIGIGVAVLLLGLLICLPYPFPFVNDATNFEF</sequence>
<comment type="similarity">
    <text evidence="2">Belongs to the peptidase M50B family.</text>
</comment>
<evidence type="ECO:0000256" key="9">
    <source>
        <dbReference type="ARBA" id="ARBA00022989"/>
    </source>
</evidence>
<keyword evidence="4" id="KW-0934">Plastid</keyword>
<evidence type="ECO:0000256" key="11">
    <source>
        <dbReference type="ARBA" id="ARBA00023136"/>
    </source>
</evidence>
<name>A0A8T3BHS1_DENNO</name>
<keyword evidence="11 14" id="KW-0472">Membrane</keyword>
<evidence type="ECO:0000256" key="7">
    <source>
        <dbReference type="ARBA" id="ARBA00022801"/>
    </source>
</evidence>
<protein>
    <recommendedName>
        <fullName evidence="15">Peptidase M50 domain-containing protein</fullName>
    </recommendedName>
</protein>
<evidence type="ECO:0000256" key="12">
    <source>
        <dbReference type="ARBA" id="ARBA00024314"/>
    </source>
</evidence>
<feature type="region of interest" description="Disordered" evidence="13">
    <location>
        <begin position="93"/>
        <end position="122"/>
    </location>
</feature>
<dbReference type="PANTHER" id="PTHR31412:SF5">
    <property type="entry name" value="ZINC METALLOPROTEASE EGY2, CHLOROPLASTIC-RELATED"/>
    <property type="match status" value="1"/>
</dbReference>
<evidence type="ECO:0000313" key="17">
    <source>
        <dbReference type="Proteomes" id="UP000829196"/>
    </source>
</evidence>
<dbReference type="GO" id="GO:0006508">
    <property type="term" value="P:proteolysis"/>
    <property type="evidence" value="ECO:0007669"/>
    <property type="project" value="UniProtKB-KW"/>
</dbReference>
<evidence type="ECO:0000256" key="4">
    <source>
        <dbReference type="ARBA" id="ARBA00022640"/>
    </source>
</evidence>
<evidence type="ECO:0000256" key="1">
    <source>
        <dbReference type="ARBA" id="ARBA00004508"/>
    </source>
</evidence>
<evidence type="ECO:0000313" key="16">
    <source>
        <dbReference type="EMBL" id="KAI0513637.1"/>
    </source>
</evidence>
<keyword evidence="7" id="KW-0378">Hydrolase</keyword>
<organism evidence="16 17">
    <name type="scientific">Dendrobium nobile</name>
    <name type="common">Orchid</name>
    <dbReference type="NCBI Taxonomy" id="94219"/>
    <lineage>
        <taxon>Eukaryota</taxon>
        <taxon>Viridiplantae</taxon>
        <taxon>Streptophyta</taxon>
        <taxon>Embryophyta</taxon>
        <taxon>Tracheophyta</taxon>
        <taxon>Spermatophyta</taxon>
        <taxon>Magnoliopsida</taxon>
        <taxon>Liliopsida</taxon>
        <taxon>Asparagales</taxon>
        <taxon>Orchidaceae</taxon>
        <taxon>Epidendroideae</taxon>
        <taxon>Malaxideae</taxon>
        <taxon>Dendrobiinae</taxon>
        <taxon>Dendrobium</taxon>
    </lineage>
</organism>